<organism evidence="2 3">
    <name type="scientific">Hymenoscyphus albidus</name>
    <dbReference type="NCBI Taxonomy" id="595503"/>
    <lineage>
        <taxon>Eukaryota</taxon>
        <taxon>Fungi</taxon>
        <taxon>Dikarya</taxon>
        <taxon>Ascomycota</taxon>
        <taxon>Pezizomycotina</taxon>
        <taxon>Leotiomycetes</taxon>
        <taxon>Helotiales</taxon>
        <taxon>Helotiaceae</taxon>
        <taxon>Hymenoscyphus</taxon>
    </lineage>
</organism>
<feature type="region of interest" description="Disordered" evidence="1">
    <location>
        <begin position="128"/>
        <end position="189"/>
    </location>
</feature>
<gene>
    <name evidence="2" type="ORF">HYALB_00014023</name>
</gene>
<dbReference type="OrthoDB" id="4526357at2759"/>
<reference evidence="2" key="1">
    <citation type="submission" date="2021-07" db="EMBL/GenBank/DDBJ databases">
        <authorList>
            <person name="Durling M."/>
        </authorList>
    </citation>
    <scope>NUCLEOTIDE SEQUENCE</scope>
</reference>
<accession>A0A9N9M0M7</accession>
<protein>
    <submittedName>
        <fullName evidence="2">Uncharacterized protein</fullName>
    </submittedName>
</protein>
<feature type="region of interest" description="Disordered" evidence="1">
    <location>
        <begin position="97"/>
        <end position="116"/>
    </location>
</feature>
<dbReference type="EMBL" id="CAJVRM010000556">
    <property type="protein sequence ID" value="CAG8982031.1"/>
    <property type="molecule type" value="Genomic_DNA"/>
</dbReference>
<name>A0A9N9M0M7_9HELO</name>
<dbReference type="AlphaFoldDB" id="A0A9N9M0M7"/>
<keyword evidence="3" id="KW-1185">Reference proteome</keyword>
<proteinExistence type="predicted"/>
<evidence type="ECO:0000313" key="3">
    <source>
        <dbReference type="Proteomes" id="UP000701801"/>
    </source>
</evidence>
<comment type="caution">
    <text evidence="2">The sequence shown here is derived from an EMBL/GenBank/DDBJ whole genome shotgun (WGS) entry which is preliminary data.</text>
</comment>
<dbReference type="Proteomes" id="UP000701801">
    <property type="component" value="Unassembled WGS sequence"/>
</dbReference>
<sequence length="189" mass="20726">MAPPPPTTSSATPPQPTSMSYQLENIINAATTRAEEARLVFSPIAALWDDYRQSEDVQKLPSRLRKPLSTLCTEITEVVNKHFESYIKGAPLRKHIQTPSFTPSSASHAAPDTQATPTSCRTYAAAASTPLPITPEQPLRKAGSPPQRSKAYNSPRPETRLFVRISNEHPARECHESRAHVTSEDQAAS</sequence>
<feature type="compositionally biased region" description="Basic and acidic residues" evidence="1">
    <location>
        <begin position="157"/>
        <end position="183"/>
    </location>
</feature>
<evidence type="ECO:0000256" key="1">
    <source>
        <dbReference type="SAM" id="MobiDB-lite"/>
    </source>
</evidence>
<evidence type="ECO:0000313" key="2">
    <source>
        <dbReference type="EMBL" id="CAG8982031.1"/>
    </source>
</evidence>